<keyword evidence="2" id="KW-1185">Reference proteome</keyword>
<comment type="caution">
    <text evidence="1">The sequence shown here is derived from an EMBL/GenBank/DDBJ whole genome shotgun (WGS) entry which is preliminary data.</text>
</comment>
<evidence type="ECO:0000313" key="1">
    <source>
        <dbReference type="EMBL" id="MBP2171490.1"/>
    </source>
</evidence>
<proteinExistence type="predicted"/>
<accession>A0ABS4PHA1</accession>
<reference evidence="2" key="1">
    <citation type="submission" date="2023-07" db="EMBL/GenBank/DDBJ databases">
        <title>Genome mining of underrepresented organisms for secondary metabolites.</title>
        <authorList>
            <person name="D'Agostino P.M."/>
        </authorList>
    </citation>
    <scope>NUCLEOTIDE SEQUENCE [LARGE SCALE GENOMIC DNA]</scope>
    <source>
        <strain evidence="2">WS4403</strain>
    </source>
</reference>
<evidence type="ECO:0000313" key="2">
    <source>
        <dbReference type="Proteomes" id="UP001195624"/>
    </source>
</evidence>
<name>A0ABS4PHA1_9GAMM</name>
<dbReference type="RefSeq" id="WP_017798886.1">
    <property type="nucleotide sequence ID" value="NZ_JAGGMQ010000001.1"/>
</dbReference>
<organism evidence="1 2">
    <name type="scientific">Winslowiella toletana</name>
    <dbReference type="NCBI Taxonomy" id="92490"/>
    <lineage>
        <taxon>Bacteria</taxon>
        <taxon>Pseudomonadati</taxon>
        <taxon>Pseudomonadota</taxon>
        <taxon>Gammaproteobacteria</taxon>
        <taxon>Enterobacterales</taxon>
        <taxon>Erwiniaceae</taxon>
        <taxon>Winslowiella</taxon>
    </lineage>
</organism>
<protein>
    <recommendedName>
        <fullName evidence="3">WGR domain-containing protein</fullName>
    </recommendedName>
</protein>
<dbReference type="Proteomes" id="UP001195624">
    <property type="component" value="Unassembled WGS sequence"/>
</dbReference>
<gene>
    <name evidence="1" type="ORF">J2125_004682</name>
</gene>
<dbReference type="EMBL" id="JAGGMQ010000001">
    <property type="protein sequence ID" value="MBP2171490.1"/>
    <property type="molecule type" value="Genomic_DNA"/>
</dbReference>
<sequence>MSHYYYVDTNHSYNDAHVVHTSGCRYLPAVRDRRFLGTFYTTADALLQAKKYFRNAYGCNDCCPLPKEKKAPGRRKNVDLRPLQ</sequence>
<evidence type="ECO:0008006" key="3">
    <source>
        <dbReference type="Google" id="ProtNLM"/>
    </source>
</evidence>